<organism evidence="3 4">
    <name type="scientific">Prosthecobacter fusiformis</name>
    <dbReference type="NCBI Taxonomy" id="48464"/>
    <lineage>
        <taxon>Bacteria</taxon>
        <taxon>Pseudomonadati</taxon>
        <taxon>Verrucomicrobiota</taxon>
        <taxon>Verrucomicrobiia</taxon>
        <taxon>Verrucomicrobiales</taxon>
        <taxon>Verrucomicrobiaceae</taxon>
        <taxon>Prosthecobacter</taxon>
    </lineage>
</organism>
<evidence type="ECO:0000256" key="2">
    <source>
        <dbReference type="SAM" id="Phobius"/>
    </source>
</evidence>
<name>A0A4R7RUL0_9BACT</name>
<feature type="region of interest" description="Disordered" evidence="1">
    <location>
        <begin position="34"/>
        <end position="56"/>
    </location>
</feature>
<dbReference type="RefSeq" id="WP_133796116.1">
    <property type="nucleotide sequence ID" value="NZ_SOCA01000005.1"/>
</dbReference>
<dbReference type="AlphaFoldDB" id="A0A4R7RUL0"/>
<proteinExistence type="predicted"/>
<dbReference type="OrthoDB" id="196704at2"/>
<evidence type="ECO:0000256" key="1">
    <source>
        <dbReference type="SAM" id="MobiDB-lite"/>
    </source>
</evidence>
<keyword evidence="2" id="KW-1133">Transmembrane helix</keyword>
<feature type="transmembrane region" description="Helical" evidence="2">
    <location>
        <begin position="309"/>
        <end position="330"/>
    </location>
</feature>
<comment type="caution">
    <text evidence="3">The sequence shown here is derived from an EMBL/GenBank/DDBJ whole genome shotgun (WGS) entry which is preliminary data.</text>
</comment>
<feature type="compositionally biased region" description="Polar residues" evidence="1">
    <location>
        <begin position="39"/>
        <end position="48"/>
    </location>
</feature>
<reference evidence="3 4" key="1">
    <citation type="submission" date="2019-03" db="EMBL/GenBank/DDBJ databases">
        <title>Genomic Encyclopedia of Archaeal and Bacterial Type Strains, Phase II (KMG-II): from individual species to whole genera.</title>
        <authorList>
            <person name="Goeker M."/>
        </authorList>
    </citation>
    <scope>NUCLEOTIDE SEQUENCE [LARGE SCALE GENOMIC DNA]</scope>
    <source>
        <strain evidence="3 4">ATCC 25309</strain>
    </source>
</reference>
<dbReference type="EMBL" id="SOCA01000005">
    <property type="protein sequence ID" value="TDU69432.1"/>
    <property type="molecule type" value="Genomic_DNA"/>
</dbReference>
<keyword evidence="2" id="KW-0472">Membrane</keyword>
<gene>
    <name evidence="3" type="ORF">EI77_03086</name>
</gene>
<keyword evidence="2" id="KW-0812">Transmembrane</keyword>
<dbReference type="Proteomes" id="UP000295662">
    <property type="component" value="Unassembled WGS sequence"/>
</dbReference>
<keyword evidence="4" id="KW-1185">Reference proteome</keyword>
<accession>A0A4R7RUL0</accession>
<evidence type="ECO:0000313" key="4">
    <source>
        <dbReference type="Proteomes" id="UP000295662"/>
    </source>
</evidence>
<evidence type="ECO:0000313" key="3">
    <source>
        <dbReference type="EMBL" id="TDU69432.1"/>
    </source>
</evidence>
<sequence length="372" mass="40174">MNASPKIRQALLLTLAWAIVALACPLYAESEPPLPTWDSGESIQPSPGSNFSNLLPESSSLEPQDSFYLGSPAALKSPPLLLDEPGLDSHDLSLFLHGGLLNETHQPAKVSPTPSLALQDIPESILAGLQNVPVNEYLINPQGLLTEVPLLDLERLLQFHSTESRIRLYILVIGRDQKLSSAASLNPLIARLGAGRELCLAVYPVGEPWRTRFLVSPSLSQASSLGGMTEMAEDCIQDSLLVNDPEQQLQRFAVKLSTRLFWLEKSLPPLASTISQEGKANILHEVAPSQGFTVPAIVYGEGAGIIQTVGISVGCVLFLAVMGYGVRSLLRYFAARRIRHVWILPETEVRPRLGGAFSGGAGAVMQHGPKSR</sequence>
<protein>
    <submittedName>
        <fullName evidence="3">Uncharacterized protein</fullName>
    </submittedName>
</protein>
<dbReference type="PROSITE" id="PS51257">
    <property type="entry name" value="PROKAR_LIPOPROTEIN"/>
    <property type="match status" value="1"/>
</dbReference>